<evidence type="ECO:0000313" key="2">
    <source>
        <dbReference type="Proteomes" id="UP000805193"/>
    </source>
</evidence>
<evidence type="ECO:0000313" key="1">
    <source>
        <dbReference type="EMBL" id="KAG0442761.1"/>
    </source>
</evidence>
<dbReference type="EMBL" id="JABSTQ010004285">
    <property type="protein sequence ID" value="KAG0442761.1"/>
    <property type="molecule type" value="Genomic_DNA"/>
</dbReference>
<name>A0AC60QSY7_IXOPE</name>
<comment type="caution">
    <text evidence="1">The sequence shown here is derived from an EMBL/GenBank/DDBJ whole genome shotgun (WGS) entry which is preliminary data.</text>
</comment>
<gene>
    <name evidence="1" type="ORF">HPB47_015621</name>
</gene>
<proteinExistence type="predicted"/>
<accession>A0AC60QSY7</accession>
<protein>
    <submittedName>
        <fullName evidence="1">Uncharacterized protein</fullName>
    </submittedName>
</protein>
<organism evidence="1 2">
    <name type="scientific">Ixodes persulcatus</name>
    <name type="common">Taiga tick</name>
    <dbReference type="NCBI Taxonomy" id="34615"/>
    <lineage>
        <taxon>Eukaryota</taxon>
        <taxon>Metazoa</taxon>
        <taxon>Ecdysozoa</taxon>
        <taxon>Arthropoda</taxon>
        <taxon>Chelicerata</taxon>
        <taxon>Arachnida</taxon>
        <taxon>Acari</taxon>
        <taxon>Parasitiformes</taxon>
        <taxon>Ixodida</taxon>
        <taxon>Ixodoidea</taxon>
        <taxon>Ixodidae</taxon>
        <taxon>Ixodinae</taxon>
        <taxon>Ixodes</taxon>
    </lineage>
</organism>
<sequence>MRNEASRPRIRIARPASPEKSPPRQKRSWAGEAANRKKASNSDTGRRRVHRRRQLNRLAGSSPGWTATDATSQQINAVNVSPDYVTRARTDEERGPSAGPNDVPRALPAHEARKPLTSAAGVPDSNGGGTGGRRRQHRPTS</sequence>
<reference evidence="1 2" key="1">
    <citation type="journal article" date="2020" name="Cell">
        <title>Large-Scale Comparative Analyses of Tick Genomes Elucidate Their Genetic Diversity and Vector Capacities.</title>
        <authorList>
            <consortium name="Tick Genome and Microbiome Consortium (TIGMIC)"/>
            <person name="Jia N."/>
            <person name="Wang J."/>
            <person name="Shi W."/>
            <person name="Du L."/>
            <person name="Sun Y."/>
            <person name="Zhan W."/>
            <person name="Jiang J.F."/>
            <person name="Wang Q."/>
            <person name="Zhang B."/>
            <person name="Ji P."/>
            <person name="Bell-Sakyi L."/>
            <person name="Cui X.M."/>
            <person name="Yuan T.T."/>
            <person name="Jiang B.G."/>
            <person name="Yang W.F."/>
            <person name="Lam T.T."/>
            <person name="Chang Q.C."/>
            <person name="Ding S.J."/>
            <person name="Wang X.J."/>
            <person name="Zhu J.G."/>
            <person name="Ruan X.D."/>
            <person name="Zhao L."/>
            <person name="Wei J.T."/>
            <person name="Ye R.Z."/>
            <person name="Que T.C."/>
            <person name="Du C.H."/>
            <person name="Zhou Y.H."/>
            <person name="Cheng J.X."/>
            <person name="Dai P.F."/>
            <person name="Guo W.B."/>
            <person name="Han X.H."/>
            <person name="Huang E.J."/>
            <person name="Li L.F."/>
            <person name="Wei W."/>
            <person name="Gao Y.C."/>
            <person name="Liu J.Z."/>
            <person name="Shao H.Z."/>
            <person name="Wang X."/>
            <person name="Wang C.C."/>
            <person name="Yang T.C."/>
            <person name="Huo Q.B."/>
            <person name="Li W."/>
            <person name="Chen H.Y."/>
            <person name="Chen S.E."/>
            <person name="Zhou L.G."/>
            <person name="Ni X.B."/>
            <person name="Tian J.H."/>
            <person name="Sheng Y."/>
            <person name="Liu T."/>
            <person name="Pan Y.S."/>
            <person name="Xia L.Y."/>
            <person name="Li J."/>
            <person name="Zhao F."/>
            <person name="Cao W.C."/>
        </authorList>
    </citation>
    <scope>NUCLEOTIDE SEQUENCE [LARGE SCALE GENOMIC DNA]</scope>
    <source>
        <strain evidence="1">Iper-2018</strain>
    </source>
</reference>
<dbReference type="Proteomes" id="UP000805193">
    <property type="component" value="Unassembled WGS sequence"/>
</dbReference>
<keyword evidence="2" id="KW-1185">Reference proteome</keyword>